<reference evidence="11" key="1">
    <citation type="submission" date="2017-02" db="EMBL/GenBank/DDBJ databases">
        <authorList>
            <person name="Varghese N."/>
            <person name="Submissions S."/>
        </authorList>
    </citation>
    <scope>NUCLEOTIDE SEQUENCE [LARGE SCALE GENOMIC DNA]</scope>
    <source>
        <strain evidence="11">UM2</strain>
    </source>
</reference>
<dbReference type="STRING" id="439228.SAMN06295920_103118"/>
<dbReference type="AlphaFoldDB" id="A0A1T5BMV2"/>
<evidence type="ECO:0000313" key="11">
    <source>
        <dbReference type="Proteomes" id="UP000189818"/>
    </source>
</evidence>
<protein>
    <submittedName>
        <fullName evidence="10">Outer membrane protein</fullName>
    </submittedName>
</protein>
<dbReference type="EMBL" id="FUYM01000003">
    <property type="protein sequence ID" value="SKB48320.1"/>
    <property type="molecule type" value="Genomic_DNA"/>
</dbReference>
<proteinExistence type="inferred from homology"/>
<feature type="coiled-coil region" evidence="8">
    <location>
        <begin position="187"/>
        <end position="214"/>
    </location>
</feature>
<keyword evidence="7" id="KW-0998">Cell outer membrane</keyword>
<evidence type="ECO:0000256" key="3">
    <source>
        <dbReference type="ARBA" id="ARBA00022448"/>
    </source>
</evidence>
<keyword evidence="8" id="KW-0175">Coiled coil</keyword>
<evidence type="ECO:0000256" key="1">
    <source>
        <dbReference type="ARBA" id="ARBA00004442"/>
    </source>
</evidence>
<keyword evidence="6" id="KW-0472">Membrane</keyword>
<dbReference type="Proteomes" id="UP000189818">
    <property type="component" value="Unassembled WGS sequence"/>
</dbReference>
<evidence type="ECO:0000256" key="7">
    <source>
        <dbReference type="ARBA" id="ARBA00023237"/>
    </source>
</evidence>
<keyword evidence="11" id="KW-1185">Reference proteome</keyword>
<dbReference type="RefSeq" id="WP_079647456.1">
    <property type="nucleotide sequence ID" value="NZ_FUYM01000003.1"/>
</dbReference>
<evidence type="ECO:0000256" key="4">
    <source>
        <dbReference type="ARBA" id="ARBA00022452"/>
    </source>
</evidence>
<dbReference type="GO" id="GO:0015288">
    <property type="term" value="F:porin activity"/>
    <property type="evidence" value="ECO:0007669"/>
    <property type="project" value="TreeGrafter"/>
</dbReference>
<evidence type="ECO:0000256" key="5">
    <source>
        <dbReference type="ARBA" id="ARBA00022692"/>
    </source>
</evidence>
<dbReference type="GO" id="GO:0009279">
    <property type="term" value="C:cell outer membrane"/>
    <property type="evidence" value="ECO:0007669"/>
    <property type="project" value="UniProtKB-SubCell"/>
</dbReference>
<dbReference type="OrthoDB" id="9789368at2"/>
<dbReference type="PANTHER" id="PTHR30026:SF22">
    <property type="entry name" value="OUTER MEMBRANE EFFLUX PROTEIN"/>
    <property type="match status" value="1"/>
</dbReference>
<keyword evidence="5" id="KW-0812">Transmembrane</keyword>
<dbReference type="GO" id="GO:0015562">
    <property type="term" value="F:efflux transmembrane transporter activity"/>
    <property type="evidence" value="ECO:0007669"/>
    <property type="project" value="InterPro"/>
</dbReference>
<keyword evidence="4" id="KW-1134">Transmembrane beta strand</keyword>
<dbReference type="Gene3D" id="1.20.1600.10">
    <property type="entry name" value="Outer membrane efflux proteins (OEP)"/>
    <property type="match status" value="1"/>
</dbReference>
<organism evidence="10 11">
    <name type="scientific">Rhizorhabdus histidinilytica</name>
    <dbReference type="NCBI Taxonomy" id="439228"/>
    <lineage>
        <taxon>Bacteria</taxon>
        <taxon>Pseudomonadati</taxon>
        <taxon>Pseudomonadota</taxon>
        <taxon>Alphaproteobacteria</taxon>
        <taxon>Sphingomonadales</taxon>
        <taxon>Sphingomonadaceae</taxon>
        <taxon>Rhizorhabdus</taxon>
    </lineage>
</organism>
<gene>
    <name evidence="10" type="ORF">SAMN06295920_103118</name>
</gene>
<accession>A0A1T5BMV2</accession>
<dbReference type="NCBIfam" id="TIGR01844">
    <property type="entry name" value="type_I_sec_TolC"/>
    <property type="match status" value="1"/>
</dbReference>
<evidence type="ECO:0000256" key="8">
    <source>
        <dbReference type="SAM" id="Coils"/>
    </source>
</evidence>
<dbReference type="InterPro" id="IPR010130">
    <property type="entry name" value="T1SS_OMP_TolC"/>
</dbReference>
<dbReference type="SUPFAM" id="SSF56954">
    <property type="entry name" value="Outer membrane efflux proteins (OEP)"/>
    <property type="match status" value="1"/>
</dbReference>
<evidence type="ECO:0000256" key="2">
    <source>
        <dbReference type="ARBA" id="ARBA00007613"/>
    </source>
</evidence>
<dbReference type="GO" id="GO:1990281">
    <property type="term" value="C:efflux pump complex"/>
    <property type="evidence" value="ECO:0007669"/>
    <property type="project" value="TreeGrafter"/>
</dbReference>
<dbReference type="Pfam" id="PF02321">
    <property type="entry name" value="OEP"/>
    <property type="match status" value="2"/>
</dbReference>
<keyword evidence="3" id="KW-0813">Transport</keyword>
<dbReference type="PANTHER" id="PTHR30026">
    <property type="entry name" value="OUTER MEMBRANE PROTEIN TOLC"/>
    <property type="match status" value="1"/>
</dbReference>
<dbReference type="InterPro" id="IPR003423">
    <property type="entry name" value="OMP_efflux"/>
</dbReference>
<name>A0A1T5BMV2_9SPHN</name>
<sequence>MKRKLRGAAAGRWSVSVAALVSVGLGTPAAADTLREALGLAYQTNPTLTGARAGLRATDEDVGIARAQGLPDVSATGSYNEFVKRSANAFTQPKRSLGGSATVSVPIYQGGFVRNSIRAAKARVEQGRAGLQATESNVFTQAVAAYMDVIRDTAIVDLNAGNVKVLETNLQASQDRFQVGDLTRTDVAQSEARLAGARANLRTAQAQLDASRQTYLEVVGKFPDALETPPALPGLPATSEDAVDIAVANNPDLASARQATRAAEYDIGVAEASRMPRLNAVGTGDYVDYRGTLAGGAAGVRQVDKTATVSLQLQVPIYQGGGPAAQVRQAQARKSQAIENQTAIERAVIADARVAFARYEAALGVIDSSQVAVSANELALEGVRAEQSVGNRNLLDVLNAEQELLNSRSALVSAKRDAYVAGFALIAAMGRAQAKDLGLDGGALYDPVANYRRVHGRIWDWDSDPRPKPVATSTLKEPSVSAVPSHSLVESPAK</sequence>
<comment type="subcellular location">
    <subcellularLocation>
        <location evidence="1">Cell outer membrane</location>
    </subcellularLocation>
</comment>
<evidence type="ECO:0000256" key="9">
    <source>
        <dbReference type="SAM" id="MobiDB-lite"/>
    </source>
</evidence>
<evidence type="ECO:0000256" key="6">
    <source>
        <dbReference type="ARBA" id="ARBA00023136"/>
    </source>
</evidence>
<comment type="similarity">
    <text evidence="2">Belongs to the outer membrane factor (OMF) (TC 1.B.17) family.</text>
</comment>
<feature type="region of interest" description="Disordered" evidence="9">
    <location>
        <begin position="463"/>
        <end position="494"/>
    </location>
</feature>
<dbReference type="InterPro" id="IPR051906">
    <property type="entry name" value="TolC-like"/>
</dbReference>
<evidence type="ECO:0000313" key="10">
    <source>
        <dbReference type="EMBL" id="SKB48320.1"/>
    </source>
</evidence>